<dbReference type="Proteomes" id="UP000325438">
    <property type="component" value="Unassembled WGS sequence"/>
</dbReference>
<comment type="caution">
    <text evidence="1">The sequence shown here is derived from an EMBL/GenBank/DDBJ whole genome shotgun (WGS) entry which is preliminary data.</text>
</comment>
<name>A0A5N7JP65_9PSED</name>
<evidence type="ECO:0000313" key="1">
    <source>
        <dbReference type="EMBL" id="MPQ83111.1"/>
    </source>
</evidence>
<dbReference type="Gene3D" id="3.40.1580.10">
    <property type="entry name" value="SMI1/KNR4-like"/>
    <property type="match status" value="1"/>
</dbReference>
<dbReference type="AlphaFoldDB" id="A0A5N7JP65"/>
<dbReference type="InterPro" id="IPR037883">
    <property type="entry name" value="Knr4/Smi1-like_sf"/>
</dbReference>
<accession>A0A5N7JP65</accession>
<evidence type="ECO:0000313" key="2">
    <source>
        <dbReference type="Proteomes" id="UP000325438"/>
    </source>
</evidence>
<sequence>MRNSMLYNKIIKTLGAEARFFEVSDIDQACRIELATELAQLLIFFKGAIVFIRGAKFKVDADIPVADEDRYVDLDIIYGLNRDSNNIFLKNSVYKDRIGEDFYTFGESVSGDQYCIERESGKIYYWYHEAKYESEIKFLIAPNLIEFITHLMADEEKQLIDKTKKIISATFDF</sequence>
<gene>
    <name evidence="1" type="ORF">F0170_03375</name>
</gene>
<dbReference type="EMBL" id="VUBA01000021">
    <property type="protein sequence ID" value="MPQ83111.1"/>
    <property type="molecule type" value="Genomic_DNA"/>
</dbReference>
<organism evidence="1 2">
    <name type="scientific">Pseudomonas kitaguniensis</name>
    <dbReference type="NCBI Taxonomy" id="2607908"/>
    <lineage>
        <taxon>Bacteria</taxon>
        <taxon>Pseudomonadati</taxon>
        <taxon>Pseudomonadota</taxon>
        <taxon>Gammaproteobacteria</taxon>
        <taxon>Pseudomonadales</taxon>
        <taxon>Pseudomonadaceae</taxon>
        <taxon>Pseudomonas</taxon>
    </lineage>
</organism>
<proteinExistence type="predicted"/>
<dbReference type="SUPFAM" id="SSF160631">
    <property type="entry name" value="SMI1/KNR4-like"/>
    <property type="match status" value="1"/>
</dbReference>
<reference evidence="1 2" key="1">
    <citation type="submission" date="2019-09" db="EMBL/GenBank/DDBJ databases">
        <title>The draft genomes of Allium pathogen Pseudomonas sp.</title>
        <authorList>
            <person name="Fujikawa T."/>
            <person name="Sawada H."/>
        </authorList>
    </citation>
    <scope>NUCLEOTIDE SEQUENCE [LARGE SCALE GENOMIC DNA]</scope>
    <source>
        <strain evidence="1 2">MAFF 730085</strain>
    </source>
</reference>
<dbReference type="Pfam" id="PF14568">
    <property type="entry name" value="SUKH_6"/>
    <property type="match status" value="1"/>
</dbReference>
<protein>
    <submittedName>
        <fullName evidence="1">SMI1/KNR4 family protein</fullName>
    </submittedName>
</protein>